<accession>A0A9D4RAG3</accession>
<reference evidence="7" key="2">
    <citation type="submission" date="2020-11" db="EMBL/GenBank/DDBJ databases">
        <authorList>
            <person name="McCartney M.A."/>
            <person name="Auch B."/>
            <person name="Kono T."/>
            <person name="Mallez S."/>
            <person name="Becker A."/>
            <person name="Gohl D.M."/>
            <person name="Silverstein K.A.T."/>
            <person name="Koren S."/>
            <person name="Bechman K.B."/>
            <person name="Herman A."/>
            <person name="Abrahante J.E."/>
            <person name="Garbe J."/>
        </authorList>
    </citation>
    <scope>NUCLEOTIDE SEQUENCE</scope>
    <source>
        <strain evidence="7">Duluth1</strain>
        <tissue evidence="7">Whole animal</tissue>
    </source>
</reference>
<evidence type="ECO:0000256" key="1">
    <source>
        <dbReference type="ARBA" id="ARBA00004141"/>
    </source>
</evidence>
<evidence type="ECO:0000256" key="5">
    <source>
        <dbReference type="SAM" id="Phobius"/>
    </source>
</evidence>
<evidence type="ECO:0000256" key="2">
    <source>
        <dbReference type="ARBA" id="ARBA00022692"/>
    </source>
</evidence>
<keyword evidence="2 5" id="KW-0812">Transmembrane</keyword>
<keyword evidence="3 5" id="KW-1133">Transmembrane helix</keyword>
<comment type="subcellular location">
    <subcellularLocation>
        <location evidence="1">Membrane</location>
        <topology evidence="1">Multi-pass membrane protein</topology>
    </subcellularLocation>
</comment>
<feature type="transmembrane region" description="Helical" evidence="5">
    <location>
        <begin position="78"/>
        <end position="101"/>
    </location>
</feature>
<dbReference type="SUPFAM" id="SSF103473">
    <property type="entry name" value="MFS general substrate transporter"/>
    <property type="match status" value="1"/>
</dbReference>
<sequence length="119" mass="13634">MQESEKVINETRKDAYDGYESEPLLPAFREATTGPTSKTRWYVLSMVSMATIVNNFLWSSWGSISQSTQLAYGWSEETLFWVTNVGNITGFIFALLGVYLVDIKGLCYLNHFFVIYYLT</sequence>
<feature type="transmembrane region" description="Helical" evidence="5">
    <location>
        <begin position="41"/>
        <end position="58"/>
    </location>
</feature>
<dbReference type="InterPro" id="IPR036259">
    <property type="entry name" value="MFS_trans_sf"/>
</dbReference>
<dbReference type="PANTHER" id="PTHR10924:SF27">
    <property type="entry name" value="SOLUTE CARRIER FAMILY 49 MEMBER 4"/>
    <property type="match status" value="1"/>
</dbReference>
<dbReference type="AlphaFoldDB" id="A0A9D4RAG3"/>
<proteinExistence type="predicted"/>
<evidence type="ECO:0000313" key="6">
    <source>
        <dbReference type="EMBL" id="KAH3859378.1"/>
    </source>
</evidence>
<keyword evidence="8" id="KW-1185">Reference proteome</keyword>
<comment type="caution">
    <text evidence="7">The sequence shown here is derived from an EMBL/GenBank/DDBJ whole genome shotgun (WGS) entry which is preliminary data.</text>
</comment>
<gene>
    <name evidence="6" type="ORF">DPMN_102098</name>
    <name evidence="7" type="ORF">DPMN_102364</name>
</gene>
<keyword evidence="4 5" id="KW-0472">Membrane</keyword>
<dbReference type="PANTHER" id="PTHR10924">
    <property type="entry name" value="MAJOR FACILITATOR SUPERFAMILY PROTEIN-RELATED"/>
    <property type="match status" value="1"/>
</dbReference>
<dbReference type="EMBL" id="JAIWYP010000003">
    <property type="protein sequence ID" value="KAH3859378.1"/>
    <property type="molecule type" value="Genomic_DNA"/>
</dbReference>
<organism evidence="7 8">
    <name type="scientific">Dreissena polymorpha</name>
    <name type="common">Zebra mussel</name>
    <name type="synonym">Mytilus polymorpha</name>
    <dbReference type="NCBI Taxonomy" id="45954"/>
    <lineage>
        <taxon>Eukaryota</taxon>
        <taxon>Metazoa</taxon>
        <taxon>Spiralia</taxon>
        <taxon>Lophotrochozoa</taxon>
        <taxon>Mollusca</taxon>
        <taxon>Bivalvia</taxon>
        <taxon>Autobranchia</taxon>
        <taxon>Heteroconchia</taxon>
        <taxon>Euheterodonta</taxon>
        <taxon>Imparidentia</taxon>
        <taxon>Neoheterodontei</taxon>
        <taxon>Myida</taxon>
        <taxon>Dreissenoidea</taxon>
        <taxon>Dreissenidae</taxon>
        <taxon>Dreissena</taxon>
    </lineage>
</organism>
<dbReference type="InterPro" id="IPR049680">
    <property type="entry name" value="FLVCR1-2_SLC49-like"/>
</dbReference>
<protein>
    <submittedName>
        <fullName evidence="7">Uncharacterized protein</fullName>
    </submittedName>
</protein>
<evidence type="ECO:0000313" key="8">
    <source>
        <dbReference type="Proteomes" id="UP000828390"/>
    </source>
</evidence>
<dbReference type="Gene3D" id="1.20.1250.20">
    <property type="entry name" value="MFS general substrate transporter like domains"/>
    <property type="match status" value="1"/>
</dbReference>
<reference evidence="7" key="1">
    <citation type="journal article" date="2019" name="bioRxiv">
        <title>The Genome of the Zebra Mussel, Dreissena polymorpha: A Resource for Invasive Species Research.</title>
        <authorList>
            <person name="McCartney M.A."/>
            <person name="Auch B."/>
            <person name="Kono T."/>
            <person name="Mallez S."/>
            <person name="Zhang Y."/>
            <person name="Obille A."/>
            <person name="Becker A."/>
            <person name="Abrahante J.E."/>
            <person name="Garbe J."/>
            <person name="Badalamenti J.P."/>
            <person name="Herman A."/>
            <person name="Mangelson H."/>
            <person name="Liachko I."/>
            <person name="Sullivan S."/>
            <person name="Sone E.D."/>
            <person name="Koren S."/>
            <person name="Silverstein K.A.T."/>
            <person name="Beckman K.B."/>
            <person name="Gohl D.M."/>
        </authorList>
    </citation>
    <scope>NUCLEOTIDE SEQUENCE</scope>
    <source>
        <strain evidence="7">Duluth1</strain>
        <tissue evidence="7">Whole animal</tissue>
    </source>
</reference>
<dbReference type="Proteomes" id="UP000828390">
    <property type="component" value="Unassembled WGS sequence"/>
</dbReference>
<evidence type="ECO:0000256" key="4">
    <source>
        <dbReference type="ARBA" id="ARBA00023136"/>
    </source>
</evidence>
<evidence type="ECO:0000256" key="3">
    <source>
        <dbReference type="ARBA" id="ARBA00022989"/>
    </source>
</evidence>
<evidence type="ECO:0000313" key="7">
    <source>
        <dbReference type="EMBL" id="KAH3859547.1"/>
    </source>
</evidence>
<dbReference type="GO" id="GO:0016020">
    <property type="term" value="C:membrane"/>
    <property type="evidence" value="ECO:0007669"/>
    <property type="project" value="UniProtKB-SubCell"/>
</dbReference>
<dbReference type="EMBL" id="JAIWYP010000003">
    <property type="protein sequence ID" value="KAH3859547.1"/>
    <property type="molecule type" value="Genomic_DNA"/>
</dbReference>
<name>A0A9D4RAG3_DREPO</name>